<keyword evidence="4" id="KW-1185">Reference proteome</keyword>
<feature type="transmembrane region" description="Helical" evidence="1">
    <location>
        <begin position="96"/>
        <end position="116"/>
    </location>
</feature>
<dbReference type="InterPro" id="IPR045339">
    <property type="entry name" value="DUF6534"/>
</dbReference>
<dbReference type="OrthoDB" id="2681808at2759"/>
<accession>A0A4S8MAK7</accession>
<evidence type="ECO:0000256" key="1">
    <source>
        <dbReference type="SAM" id="Phobius"/>
    </source>
</evidence>
<dbReference type="PANTHER" id="PTHR40465">
    <property type="entry name" value="CHROMOSOME 1, WHOLE GENOME SHOTGUN SEQUENCE"/>
    <property type="match status" value="1"/>
</dbReference>
<name>A0A4S8MAK7_DENBC</name>
<evidence type="ECO:0000313" key="3">
    <source>
        <dbReference type="EMBL" id="THU99439.1"/>
    </source>
</evidence>
<protein>
    <recommendedName>
        <fullName evidence="2">DUF6534 domain-containing protein</fullName>
    </recommendedName>
</protein>
<dbReference type="EMBL" id="ML179120">
    <property type="protein sequence ID" value="THU99439.1"/>
    <property type="molecule type" value="Genomic_DNA"/>
</dbReference>
<feature type="transmembrane region" description="Helical" evidence="1">
    <location>
        <begin position="52"/>
        <end position="76"/>
    </location>
</feature>
<keyword evidence="1" id="KW-1133">Transmembrane helix</keyword>
<feature type="transmembrane region" description="Helical" evidence="1">
    <location>
        <begin position="234"/>
        <end position="254"/>
    </location>
</feature>
<feature type="domain" description="DUF6534" evidence="2">
    <location>
        <begin position="170"/>
        <end position="258"/>
    </location>
</feature>
<evidence type="ECO:0000259" key="2">
    <source>
        <dbReference type="Pfam" id="PF20152"/>
    </source>
</evidence>
<evidence type="ECO:0000313" key="4">
    <source>
        <dbReference type="Proteomes" id="UP000297245"/>
    </source>
</evidence>
<dbReference type="AlphaFoldDB" id="A0A4S8MAK7"/>
<proteinExistence type="predicted"/>
<sequence length="333" mass="37190">MAPVSIPGVNVPLLTGPLVLGYMWSYCLYGILIVQTYMYTEAFPKDRLGIKAVVWTVFLLESVFTVFMTIAAWNQYGKGWGDVDSLLIIDWSWEPLPALNGTLAGLAQAFYIWRIWSLTNKLWLPFLISLVSIMQVVVSFYYGIAVTVEGLGVDKLIAHSAEVSLWLAGSATCDILITISLVVILSRRKAATRFSQTAGLLTRLIRFAVETGSITSAGAIIEVVLWLTMHQYNIHFIFFLVLGKLYSNMLMATLNCRAAIFQQDPTTIVPSQMSSFWMDASDKRSPTNSTRTTNTTRAVNVTKDIVTDRAEETIVMTDFRSNEHSTRKGELLD</sequence>
<dbReference type="PANTHER" id="PTHR40465:SF1">
    <property type="entry name" value="DUF6534 DOMAIN-CONTAINING PROTEIN"/>
    <property type="match status" value="1"/>
</dbReference>
<feature type="transmembrane region" description="Helical" evidence="1">
    <location>
        <begin position="207"/>
        <end position="228"/>
    </location>
</feature>
<feature type="transmembrane region" description="Helical" evidence="1">
    <location>
        <begin position="123"/>
        <end position="144"/>
    </location>
</feature>
<reference evidence="3 4" key="1">
    <citation type="journal article" date="2019" name="Nat. Ecol. Evol.">
        <title>Megaphylogeny resolves global patterns of mushroom evolution.</title>
        <authorList>
            <person name="Varga T."/>
            <person name="Krizsan K."/>
            <person name="Foldi C."/>
            <person name="Dima B."/>
            <person name="Sanchez-Garcia M."/>
            <person name="Sanchez-Ramirez S."/>
            <person name="Szollosi G.J."/>
            <person name="Szarkandi J.G."/>
            <person name="Papp V."/>
            <person name="Albert L."/>
            <person name="Andreopoulos W."/>
            <person name="Angelini C."/>
            <person name="Antonin V."/>
            <person name="Barry K.W."/>
            <person name="Bougher N.L."/>
            <person name="Buchanan P."/>
            <person name="Buyck B."/>
            <person name="Bense V."/>
            <person name="Catcheside P."/>
            <person name="Chovatia M."/>
            <person name="Cooper J."/>
            <person name="Damon W."/>
            <person name="Desjardin D."/>
            <person name="Finy P."/>
            <person name="Geml J."/>
            <person name="Haridas S."/>
            <person name="Hughes K."/>
            <person name="Justo A."/>
            <person name="Karasinski D."/>
            <person name="Kautmanova I."/>
            <person name="Kiss B."/>
            <person name="Kocsube S."/>
            <person name="Kotiranta H."/>
            <person name="LaButti K.M."/>
            <person name="Lechner B.E."/>
            <person name="Liimatainen K."/>
            <person name="Lipzen A."/>
            <person name="Lukacs Z."/>
            <person name="Mihaltcheva S."/>
            <person name="Morgado L.N."/>
            <person name="Niskanen T."/>
            <person name="Noordeloos M.E."/>
            <person name="Ohm R.A."/>
            <person name="Ortiz-Santana B."/>
            <person name="Ovrebo C."/>
            <person name="Racz N."/>
            <person name="Riley R."/>
            <person name="Savchenko A."/>
            <person name="Shiryaev A."/>
            <person name="Soop K."/>
            <person name="Spirin V."/>
            <person name="Szebenyi C."/>
            <person name="Tomsovsky M."/>
            <person name="Tulloss R.E."/>
            <person name="Uehling J."/>
            <person name="Grigoriev I.V."/>
            <person name="Vagvolgyi C."/>
            <person name="Papp T."/>
            <person name="Martin F.M."/>
            <person name="Miettinen O."/>
            <person name="Hibbett D.S."/>
            <person name="Nagy L.G."/>
        </authorList>
    </citation>
    <scope>NUCLEOTIDE SEQUENCE [LARGE SCALE GENOMIC DNA]</scope>
    <source>
        <strain evidence="3 4">CBS 962.96</strain>
    </source>
</reference>
<keyword evidence="1" id="KW-0472">Membrane</keyword>
<gene>
    <name evidence="3" type="ORF">K435DRAFT_837668</name>
</gene>
<feature type="transmembrane region" description="Helical" evidence="1">
    <location>
        <begin position="164"/>
        <end position="186"/>
    </location>
</feature>
<organism evidence="3 4">
    <name type="scientific">Dendrothele bispora (strain CBS 962.96)</name>
    <dbReference type="NCBI Taxonomy" id="1314807"/>
    <lineage>
        <taxon>Eukaryota</taxon>
        <taxon>Fungi</taxon>
        <taxon>Dikarya</taxon>
        <taxon>Basidiomycota</taxon>
        <taxon>Agaricomycotina</taxon>
        <taxon>Agaricomycetes</taxon>
        <taxon>Agaricomycetidae</taxon>
        <taxon>Agaricales</taxon>
        <taxon>Agaricales incertae sedis</taxon>
        <taxon>Dendrothele</taxon>
    </lineage>
</organism>
<feature type="transmembrane region" description="Helical" evidence="1">
    <location>
        <begin position="20"/>
        <end position="40"/>
    </location>
</feature>
<dbReference type="Pfam" id="PF20152">
    <property type="entry name" value="DUF6534"/>
    <property type="match status" value="1"/>
</dbReference>
<dbReference type="Proteomes" id="UP000297245">
    <property type="component" value="Unassembled WGS sequence"/>
</dbReference>
<keyword evidence="1" id="KW-0812">Transmembrane</keyword>